<organism evidence="9 10">
    <name type="scientific">Meloidogyne enterolobii</name>
    <name type="common">Root-knot nematode worm</name>
    <name type="synonym">Meloidogyne mayaguensis</name>
    <dbReference type="NCBI Taxonomy" id="390850"/>
    <lineage>
        <taxon>Eukaryota</taxon>
        <taxon>Metazoa</taxon>
        <taxon>Ecdysozoa</taxon>
        <taxon>Nematoda</taxon>
        <taxon>Chromadorea</taxon>
        <taxon>Rhabditida</taxon>
        <taxon>Tylenchina</taxon>
        <taxon>Tylenchomorpha</taxon>
        <taxon>Tylenchoidea</taxon>
        <taxon>Meloidogynidae</taxon>
        <taxon>Meloidogyninae</taxon>
        <taxon>Meloidogyne</taxon>
    </lineage>
</organism>
<dbReference type="FunFam" id="3.40.30.10:FF:000011">
    <property type="entry name" value="Peroxiredoxin PRX1"/>
    <property type="match status" value="1"/>
</dbReference>
<reference evidence="9 10" key="1">
    <citation type="submission" date="2020-08" db="EMBL/GenBank/DDBJ databases">
        <authorList>
            <person name="Koutsovoulos G."/>
            <person name="Danchin GJ E."/>
        </authorList>
    </citation>
    <scope>NUCLEOTIDE SEQUENCE [LARGE SCALE GENOMIC DNA]</scope>
</reference>
<dbReference type="Gene3D" id="3.30.1020.10">
    <property type="entry name" value="Antioxidant, Horf6, Chain A, domain2"/>
    <property type="match status" value="1"/>
</dbReference>
<dbReference type="PIRSF" id="PIRSF000239">
    <property type="entry name" value="AHPC"/>
    <property type="match status" value="1"/>
</dbReference>
<comment type="similarity">
    <text evidence="5">Belongs to the peroxiredoxin family. Prx6 subfamily.</text>
</comment>
<dbReference type="EMBL" id="CAJEWN010000263">
    <property type="protein sequence ID" value="CAD2175870.1"/>
    <property type="molecule type" value="Genomic_DNA"/>
</dbReference>
<dbReference type="OrthoDB" id="2996783at2759"/>
<dbReference type="PANTHER" id="PTHR43503">
    <property type="entry name" value="MCG48959-RELATED"/>
    <property type="match status" value="1"/>
</dbReference>
<dbReference type="GO" id="GO:0051920">
    <property type="term" value="F:peroxiredoxin activity"/>
    <property type="evidence" value="ECO:0007669"/>
    <property type="project" value="InterPro"/>
</dbReference>
<comment type="caution">
    <text evidence="9">The sequence shown here is derived from an EMBL/GenBank/DDBJ whole genome shotgun (WGS) entry which is preliminary data.</text>
</comment>
<dbReference type="InterPro" id="IPR019479">
    <property type="entry name" value="Peroxiredoxin_C"/>
</dbReference>
<dbReference type="InterPro" id="IPR000866">
    <property type="entry name" value="AhpC/TSA"/>
</dbReference>
<evidence type="ECO:0000256" key="6">
    <source>
        <dbReference type="PIRNR" id="PIRNR000239"/>
    </source>
</evidence>
<feature type="domain" description="Thioredoxin" evidence="8">
    <location>
        <begin position="2"/>
        <end position="186"/>
    </location>
</feature>
<dbReference type="AlphaFoldDB" id="A0A6V7VLM4"/>
<evidence type="ECO:0000256" key="4">
    <source>
        <dbReference type="ARBA" id="ARBA00023284"/>
    </source>
</evidence>
<evidence type="ECO:0000256" key="2">
    <source>
        <dbReference type="ARBA" id="ARBA00022862"/>
    </source>
</evidence>
<evidence type="ECO:0000313" key="10">
    <source>
        <dbReference type="Proteomes" id="UP000580250"/>
    </source>
</evidence>
<accession>A0A6V7VLM4</accession>
<keyword evidence="4 6" id="KW-0676">Redox-active center</keyword>
<dbReference type="GO" id="GO:0005739">
    <property type="term" value="C:mitochondrion"/>
    <property type="evidence" value="ECO:0007669"/>
    <property type="project" value="TreeGrafter"/>
</dbReference>
<sequence length="251" mass="28332">MLLLGNQFPDFSADTSFGRIESFHNWIGENWAILFSHPSDFTPVCTTELARAAQLSTEFAGRNTKLIALSCNSVQSHLSWLNDIIEYNNKYYGKIGQKQHVKEDTKNNLNVDNFPFPIIADENRHLATKLGMLDPLNLDSISGIPLTVRAVFFIDPQKRLRLSILYPASTGRNFDELLRVLDSMRLSDEYMLATPEGWNNGSPCMIEPKVGSEEANKLYSSINTLQLPSGKGYMRVVDQPLISENKKEESK</sequence>
<dbReference type="GO" id="GO:0045454">
    <property type="term" value="P:cell redox homeostasis"/>
    <property type="evidence" value="ECO:0007669"/>
    <property type="project" value="TreeGrafter"/>
</dbReference>
<dbReference type="Gene3D" id="3.40.30.10">
    <property type="entry name" value="Glutaredoxin"/>
    <property type="match status" value="1"/>
</dbReference>
<keyword evidence="2 6" id="KW-0049">Antioxidant</keyword>
<dbReference type="SUPFAM" id="SSF52833">
    <property type="entry name" value="Thioredoxin-like"/>
    <property type="match status" value="1"/>
</dbReference>
<evidence type="ECO:0000259" key="8">
    <source>
        <dbReference type="PROSITE" id="PS51352"/>
    </source>
</evidence>
<dbReference type="PROSITE" id="PS51352">
    <property type="entry name" value="THIOREDOXIN_2"/>
    <property type="match status" value="1"/>
</dbReference>
<name>A0A6V7VLM4_MELEN</name>
<dbReference type="InterPro" id="IPR036249">
    <property type="entry name" value="Thioredoxin-like_sf"/>
</dbReference>
<evidence type="ECO:0000256" key="1">
    <source>
        <dbReference type="ARBA" id="ARBA00022559"/>
    </source>
</evidence>
<keyword evidence="1 6" id="KW-0575">Peroxidase</keyword>
<dbReference type="Pfam" id="PF10417">
    <property type="entry name" value="1-cysPrx_C"/>
    <property type="match status" value="1"/>
</dbReference>
<evidence type="ECO:0000256" key="3">
    <source>
        <dbReference type="ARBA" id="ARBA00023002"/>
    </source>
</evidence>
<dbReference type="Proteomes" id="UP000580250">
    <property type="component" value="Unassembled WGS sequence"/>
</dbReference>
<dbReference type="InterPro" id="IPR013766">
    <property type="entry name" value="Thioredoxin_domain"/>
</dbReference>
<evidence type="ECO:0000256" key="7">
    <source>
        <dbReference type="PIRSR" id="PIRSR000239-1"/>
    </source>
</evidence>
<dbReference type="PANTHER" id="PTHR43503:SF4">
    <property type="entry name" value="PEROXIREDOXIN-6"/>
    <property type="match status" value="1"/>
</dbReference>
<protein>
    <recommendedName>
        <fullName evidence="8">Thioredoxin domain-containing protein</fullName>
    </recommendedName>
</protein>
<dbReference type="InterPro" id="IPR045020">
    <property type="entry name" value="PRX_1cys"/>
</dbReference>
<dbReference type="GO" id="GO:0005829">
    <property type="term" value="C:cytosol"/>
    <property type="evidence" value="ECO:0007669"/>
    <property type="project" value="TreeGrafter"/>
</dbReference>
<gene>
    <name evidence="9" type="ORF">MENT_LOCUS27625</name>
</gene>
<keyword evidence="3 6" id="KW-0560">Oxidoreductase</keyword>
<feature type="active site" description="Cysteine sulfenic acid (-SOH) intermediate; for peroxidase activity" evidence="7">
    <location>
        <position position="45"/>
    </location>
</feature>
<dbReference type="InterPro" id="IPR024706">
    <property type="entry name" value="Peroxiredoxin_AhpC-typ"/>
</dbReference>
<comment type="function">
    <text evidence="6">Thiol-specific peroxidase that catalyzes the reduction of hydrogen peroxide and organic hydroperoxides to water and alcohols, respectively.</text>
</comment>
<proteinExistence type="inferred from homology"/>
<evidence type="ECO:0000313" key="9">
    <source>
        <dbReference type="EMBL" id="CAD2175870.1"/>
    </source>
</evidence>
<dbReference type="Pfam" id="PF00578">
    <property type="entry name" value="AhpC-TSA"/>
    <property type="match status" value="1"/>
</dbReference>
<evidence type="ECO:0000256" key="5">
    <source>
        <dbReference type="ARBA" id="ARBA00025719"/>
    </source>
</evidence>
<dbReference type="CDD" id="cd03016">
    <property type="entry name" value="PRX_1cys"/>
    <property type="match status" value="1"/>
</dbReference>